<name>A0A7X8SQ07_9BACT</name>
<evidence type="ECO:0000313" key="2">
    <source>
        <dbReference type="Proteomes" id="UP000585050"/>
    </source>
</evidence>
<dbReference type="InterPro" id="IPR007398">
    <property type="entry name" value="BioG"/>
</dbReference>
<dbReference type="RefSeq" id="WP_168884903.1">
    <property type="nucleotide sequence ID" value="NZ_JABAIL010000010.1"/>
</dbReference>
<keyword evidence="2" id="KW-1185">Reference proteome</keyword>
<dbReference type="AlphaFoldDB" id="A0A7X8SQ07"/>
<comment type="caution">
    <text evidence="1">The sequence shown here is derived from an EMBL/GenBank/DDBJ whole genome shotgun (WGS) entry which is preliminary data.</text>
</comment>
<gene>
    <name evidence="1" type="ORF">HGP29_23510</name>
</gene>
<proteinExistence type="predicted"/>
<organism evidence="1 2">
    <name type="scientific">Flammeovirga agarivorans</name>
    <dbReference type="NCBI Taxonomy" id="2726742"/>
    <lineage>
        <taxon>Bacteria</taxon>
        <taxon>Pseudomonadati</taxon>
        <taxon>Bacteroidota</taxon>
        <taxon>Cytophagia</taxon>
        <taxon>Cytophagales</taxon>
        <taxon>Flammeovirgaceae</taxon>
        <taxon>Flammeovirga</taxon>
    </lineage>
</organism>
<dbReference type="EMBL" id="JABAIL010000010">
    <property type="protein sequence ID" value="NLR94191.1"/>
    <property type="molecule type" value="Genomic_DNA"/>
</dbReference>
<protein>
    <submittedName>
        <fullName evidence="1">DUF452 family protein</fullName>
    </submittedName>
</protein>
<sequence length="225" mass="25836">MKTSWLINAGNKELLIFFAGWGQSPDYFKKFKSDQFDVLMVYHYQNIEFELINNIIEGYQTTHCLGWSFGVKVCDLFIDQAEISGDKMALNGSFLPVHEEYGIPKAIFQGTLDGLSQKNWEKFMFRICGNKTLAEELVNYNLRSIDTLKEELQYLGEISNLPSSNNFNSVQISNKDRIFPISNLKTAWEEKNANLVTTNLPHFPFESITSWEEIVSPQPEVCHGN</sequence>
<evidence type="ECO:0000313" key="1">
    <source>
        <dbReference type="EMBL" id="NLR94191.1"/>
    </source>
</evidence>
<accession>A0A7X8SQ07</accession>
<dbReference type="Pfam" id="PF04301">
    <property type="entry name" value="BioG"/>
    <property type="match status" value="1"/>
</dbReference>
<dbReference type="Proteomes" id="UP000585050">
    <property type="component" value="Unassembled WGS sequence"/>
</dbReference>
<reference evidence="1 2" key="1">
    <citation type="submission" date="2020-04" db="EMBL/GenBank/DDBJ databases">
        <title>Flammeovirga sp. SR4, a novel species isolated from seawater.</title>
        <authorList>
            <person name="Wang X."/>
        </authorList>
    </citation>
    <scope>NUCLEOTIDE SEQUENCE [LARGE SCALE GENOMIC DNA]</scope>
    <source>
        <strain evidence="1 2">SR4</strain>
    </source>
</reference>